<dbReference type="PIRSF" id="PIRSF005763">
    <property type="entry name" value="Txn_reg_ModE"/>
    <property type="match status" value="1"/>
</dbReference>
<dbReference type="GO" id="GO:0015689">
    <property type="term" value="P:molybdate ion transport"/>
    <property type="evidence" value="ECO:0007669"/>
    <property type="project" value="UniProtKB-UniRule"/>
</dbReference>
<evidence type="ECO:0000259" key="7">
    <source>
        <dbReference type="PROSITE" id="PS51866"/>
    </source>
</evidence>
<keyword evidence="3 5" id="KW-0500">Molybdenum</keyword>
<dbReference type="InterPro" id="IPR004606">
    <property type="entry name" value="Mop_domain"/>
</dbReference>
<evidence type="ECO:0000256" key="1">
    <source>
        <dbReference type="ARBA" id="ARBA00008110"/>
    </source>
</evidence>
<dbReference type="Gene3D" id="2.40.50.100">
    <property type="match status" value="1"/>
</dbReference>
<evidence type="ECO:0000256" key="5">
    <source>
        <dbReference type="PIRNR" id="PIRNR005763"/>
    </source>
</evidence>
<keyword evidence="9" id="KW-1185">Reference proteome</keyword>
<proteinExistence type="inferred from homology"/>
<dbReference type="GO" id="GO:0006355">
    <property type="term" value="P:regulation of DNA-templated transcription"/>
    <property type="evidence" value="ECO:0007669"/>
    <property type="project" value="InterPro"/>
</dbReference>
<evidence type="ECO:0000256" key="3">
    <source>
        <dbReference type="ARBA" id="ARBA00022505"/>
    </source>
</evidence>
<evidence type="ECO:0000313" key="8">
    <source>
        <dbReference type="EMBL" id="SQD77992.1"/>
    </source>
</evidence>
<name>A0A330LNG6_9GAMM</name>
<gene>
    <name evidence="8" type="ORF">MORIYA_1514</name>
</gene>
<evidence type="ECO:0000256" key="6">
    <source>
        <dbReference type="PIRSR" id="PIRSR005763-1"/>
    </source>
</evidence>
<dbReference type="InterPro" id="IPR008995">
    <property type="entry name" value="Mo/tungstate-bd_C_term_dom"/>
</dbReference>
<feature type="region of interest" description="Required for dimer formation and molybdate binding" evidence="6">
    <location>
        <begin position="124"/>
        <end position="132"/>
    </location>
</feature>
<feature type="domain" description="Mop" evidence="7">
    <location>
        <begin position="123"/>
        <end position="198"/>
    </location>
</feature>
<dbReference type="InterPro" id="IPR036390">
    <property type="entry name" value="WH_DNA-bd_sf"/>
</dbReference>
<dbReference type="InterPro" id="IPR051815">
    <property type="entry name" value="Molybdate_resp_trans_reg"/>
</dbReference>
<organism evidence="8 9">
    <name type="scientific">Moritella yayanosii</name>
    <dbReference type="NCBI Taxonomy" id="69539"/>
    <lineage>
        <taxon>Bacteria</taxon>
        <taxon>Pseudomonadati</taxon>
        <taxon>Pseudomonadota</taxon>
        <taxon>Gammaproteobacteria</taxon>
        <taxon>Alteromonadales</taxon>
        <taxon>Moritellaceae</taxon>
        <taxon>Moritella</taxon>
    </lineage>
</organism>
<dbReference type="InterPro" id="IPR016462">
    <property type="entry name" value="ModE"/>
</dbReference>
<dbReference type="PANTHER" id="PTHR30432">
    <property type="entry name" value="TRANSCRIPTIONAL REGULATOR MODE"/>
    <property type="match status" value="1"/>
</dbReference>
<dbReference type="RefSeq" id="WP_112713895.1">
    <property type="nucleotide sequence ID" value="NZ_LS483250.1"/>
</dbReference>
<reference evidence="9" key="1">
    <citation type="submission" date="2018-05" db="EMBL/GenBank/DDBJ databases">
        <authorList>
            <person name="Cea G.-C."/>
            <person name="William W."/>
        </authorList>
    </citation>
    <scope>NUCLEOTIDE SEQUENCE [LARGE SCALE GENOMIC DNA]</scope>
    <source>
        <strain evidence="9">DB21MT 5</strain>
    </source>
</reference>
<dbReference type="PANTHER" id="PTHR30432:SF1">
    <property type="entry name" value="DNA-BINDING TRANSCRIPTIONAL DUAL REGULATOR MODE"/>
    <property type="match status" value="1"/>
</dbReference>
<dbReference type="EMBL" id="LS483250">
    <property type="protein sequence ID" value="SQD77992.1"/>
    <property type="molecule type" value="Genomic_DNA"/>
</dbReference>
<evidence type="ECO:0000256" key="4">
    <source>
        <dbReference type="ARBA" id="ARBA00022737"/>
    </source>
</evidence>
<comment type="similarity">
    <text evidence="1 5">Belongs to the ModE family.</text>
</comment>
<keyword evidence="4" id="KW-0677">Repeat</keyword>
<dbReference type="KEGG" id="mya:MORIYA_1514"/>
<dbReference type="SUPFAM" id="SSF46785">
    <property type="entry name" value="Winged helix' DNA-binding domain"/>
    <property type="match status" value="1"/>
</dbReference>
<dbReference type="AlphaFoldDB" id="A0A330LNG6"/>
<dbReference type="Gene3D" id="1.10.10.10">
    <property type="entry name" value="Winged helix-like DNA-binding domain superfamily/Winged helix DNA-binding domain"/>
    <property type="match status" value="1"/>
</dbReference>
<dbReference type="GO" id="GO:0030151">
    <property type="term" value="F:molybdenum ion binding"/>
    <property type="evidence" value="ECO:0007669"/>
    <property type="project" value="UniProtKB-UniRule"/>
</dbReference>
<dbReference type="NCBIfam" id="TIGR00637">
    <property type="entry name" value="ModE_repress"/>
    <property type="match status" value="1"/>
</dbReference>
<sequence length="279" mass="29852">MDLKALLTISVADKVFANPKRIRLLQQIQACGSISQGAKFAGMSYKTAWDSVKDMNTRLPEPVVHSEKGGKGGGGAKLTVFGERLLQMYALTQQMQDMVLAALQDQAIPMNSLLDVMGHLSLKTSARNQLSGTIMSLEHGRSEKGIAADNLNTDIQVVLANGLILHATVTQSSCTRLSLAVGKPILLLFKAPAVSIAIDKTADASNNQVLAVVHEIHSNSQTTEVGLTIINEQVMAKNTAPQMIYASIDTPLANQLNLVVGGQYYAVFSSSQMIVACMN</sequence>
<dbReference type="PROSITE" id="PS51866">
    <property type="entry name" value="MOP"/>
    <property type="match status" value="1"/>
</dbReference>
<evidence type="ECO:0000313" key="9">
    <source>
        <dbReference type="Proteomes" id="UP000250163"/>
    </source>
</evidence>
<dbReference type="OrthoDB" id="9800709at2"/>
<keyword evidence="2 5" id="KW-0813">Transport</keyword>
<dbReference type="InterPro" id="IPR003725">
    <property type="entry name" value="ModE-bd_N"/>
</dbReference>
<protein>
    <submittedName>
        <fullName evidence="8">Molybdenum-dependent transcriptional regulator</fullName>
    </submittedName>
</protein>
<accession>A0A330LNG6</accession>
<evidence type="ECO:0000256" key="2">
    <source>
        <dbReference type="ARBA" id="ARBA00022448"/>
    </source>
</evidence>
<dbReference type="InterPro" id="IPR005116">
    <property type="entry name" value="Transp-assoc_OB_typ1"/>
</dbReference>
<dbReference type="Pfam" id="PF03459">
    <property type="entry name" value="TOBE"/>
    <property type="match status" value="1"/>
</dbReference>
<dbReference type="InterPro" id="IPR036388">
    <property type="entry name" value="WH-like_DNA-bd_sf"/>
</dbReference>
<dbReference type="SUPFAM" id="SSF50331">
    <property type="entry name" value="MOP-like"/>
    <property type="match status" value="1"/>
</dbReference>
<dbReference type="Proteomes" id="UP000250163">
    <property type="component" value="Chromosome MORIYA"/>
</dbReference>